<dbReference type="Pfam" id="PF13399">
    <property type="entry name" value="LytR_C"/>
    <property type="match status" value="1"/>
</dbReference>
<evidence type="ECO:0000313" key="4">
    <source>
        <dbReference type="Proteomes" id="UP000633205"/>
    </source>
</evidence>
<gene>
    <name evidence="3" type="ORF">GCM10010915_11230</name>
</gene>
<feature type="domain" description="LytR/CpsA/Psr regulator C-terminal" evidence="2">
    <location>
        <begin position="89"/>
        <end position="177"/>
    </location>
</feature>
<dbReference type="Gene3D" id="3.30.70.2390">
    <property type="match status" value="1"/>
</dbReference>
<evidence type="ECO:0000256" key="1">
    <source>
        <dbReference type="SAM" id="Phobius"/>
    </source>
</evidence>
<feature type="transmembrane region" description="Helical" evidence="1">
    <location>
        <begin position="33"/>
        <end position="58"/>
    </location>
</feature>
<protein>
    <recommendedName>
        <fullName evidence="2">LytR/CpsA/Psr regulator C-terminal domain-containing protein</fullName>
    </recommendedName>
</protein>
<keyword evidence="1" id="KW-0472">Membrane</keyword>
<accession>A0A916Y6M3</accession>
<evidence type="ECO:0000313" key="3">
    <source>
        <dbReference type="EMBL" id="GGD32616.1"/>
    </source>
</evidence>
<dbReference type="AlphaFoldDB" id="A0A916Y6M3"/>
<comment type="caution">
    <text evidence="3">The sequence shown here is derived from an EMBL/GenBank/DDBJ whole genome shotgun (WGS) entry which is preliminary data.</text>
</comment>
<reference evidence="3" key="1">
    <citation type="journal article" date="2014" name="Int. J. Syst. Evol. Microbiol.">
        <title>Complete genome sequence of Corynebacterium casei LMG S-19264T (=DSM 44701T), isolated from a smear-ripened cheese.</title>
        <authorList>
            <consortium name="US DOE Joint Genome Institute (JGI-PGF)"/>
            <person name="Walter F."/>
            <person name="Albersmeier A."/>
            <person name="Kalinowski J."/>
            <person name="Ruckert C."/>
        </authorList>
    </citation>
    <scope>NUCLEOTIDE SEQUENCE</scope>
    <source>
        <strain evidence="3">CGMCC 1.15152</strain>
    </source>
</reference>
<reference evidence="3" key="2">
    <citation type="submission" date="2020-09" db="EMBL/GenBank/DDBJ databases">
        <authorList>
            <person name="Sun Q."/>
            <person name="Zhou Y."/>
        </authorList>
    </citation>
    <scope>NUCLEOTIDE SEQUENCE</scope>
    <source>
        <strain evidence="3">CGMCC 1.15152</strain>
    </source>
</reference>
<dbReference type="RefSeq" id="WP_188711300.1">
    <property type="nucleotide sequence ID" value="NZ_BMHO01000001.1"/>
</dbReference>
<dbReference type="EMBL" id="BMHO01000001">
    <property type="protein sequence ID" value="GGD32616.1"/>
    <property type="molecule type" value="Genomic_DNA"/>
</dbReference>
<name>A0A916Y6M3_9MICO</name>
<keyword evidence="1" id="KW-0812">Transmembrane</keyword>
<proteinExistence type="predicted"/>
<dbReference type="Proteomes" id="UP000633205">
    <property type="component" value="Unassembled WGS sequence"/>
</dbReference>
<keyword evidence="1" id="KW-1133">Transmembrane helix</keyword>
<evidence type="ECO:0000259" key="2">
    <source>
        <dbReference type="Pfam" id="PF13399"/>
    </source>
</evidence>
<organism evidence="3 4">
    <name type="scientific">Microbacterium faecale</name>
    <dbReference type="NCBI Taxonomy" id="1804630"/>
    <lineage>
        <taxon>Bacteria</taxon>
        <taxon>Bacillati</taxon>
        <taxon>Actinomycetota</taxon>
        <taxon>Actinomycetes</taxon>
        <taxon>Micrococcales</taxon>
        <taxon>Microbacteriaceae</taxon>
        <taxon>Microbacterium</taxon>
    </lineage>
</organism>
<dbReference type="InterPro" id="IPR027381">
    <property type="entry name" value="LytR/CpsA/Psr_C"/>
</dbReference>
<keyword evidence="4" id="KW-1185">Reference proteome</keyword>
<sequence>MPTSTFPRDRFDDVPRDSARVGAHRAPPPRLRWLVILLWWVLAVVVLTVAGIFAFLALSNTQAIDLPEPPPTAEQTEEVEGVLDTDYFVLVVNGTPEVEAADAVRETVLGAGWSEDTVADLPADVTDFETTTVFYVDTEDEAAARGLAEELGVEAIAQSADFDEQSEGGLTVVVGLDRLPGD</sequence>